<protein>
    <submittedName>
        <fullName evidence="2">Uncharacterized protein</fullName>
    </submittedName>
</protein>
<dbReference type="EMBL" id="VFLP01000049">
    <property type="protein sequence ID" value="TRX91069.1"/>
    <property type="molecule type" value="Genomic_DNA"/>
</dbReference>
<reference evidence="3" key="1">
    <citation type="submission" date="2019-06" db="EMBL/GenBank/DDBJ databases">
        <title>Draft genome sequence of the griseofulvin-producing fungus Xylaria cubensis strain G536.</title>
        <authorList>
            <person name="Mead M.E."/>
            <person name="Raja H.A."/>
            <person name="Steenwyk J.L."/>
            <person name="Knowles S.L."/>
            <person name="Oberlies N.H."/>
            <person name="Rokas A."/>
        </authorList>
    </citation>
    <scope>NUCLEOTIDE SEQUENCE [LARGE SCALE GENOMIC DNA]</scope>
    <source>
        <strain evidence="3">G536</strain>
    </source>
</reference>
<sequence length="178" mass="20414">MDSVPPPRPLVNPPPDIDMKRLEMLERMFRRVETRVHTLENKLRLVGDRTKALNWNTNARIANSQAVVDGIAQKQDIYHIKFTPLHSLTDQEIEGFPLDMYSLVAMQEYQVIKILVLLEQPVPENPASGKTRLGILMGLGNIWKLKCLVQRRLQQLQESSPEEPLPEEPSQEESSPQE</sequence>
<feature type="compositionally biased region" description="Acidic residues" evidence="1">
    <location>
        <begin position="160"/>
        <end position="171"/>
    </location>
</feature>
<evidence type="ECO:0000313" key="2">
    <source>
        <dbReference type="EMBL" id="TRX91069.1"/>
    </source>
</evidence>
<name>A0A553HSZ1_9PEZI</name>
<feature type="region of interest" description="Disordered" evidence="1">
    <location>
        <begin position="156"/>
        <end position="178"/>
    </location>
</feature>
<dbReference type="AlphaFoldDB" id="A0A553HSZ1"/>
<organism evidence="2 3">
    <name type="scientific">Xylaria flabelliformis</name>
    <dbReference type="NCBI Taxonomy" id="2512241"/>
    <lineage>
        <taxon>Eukaryota</taxon>
        <taxon>Fungi</taxon>
        <taxon>Dikarya</taxon>
        <taxon>Ascomycota</taxon>
        <taxon>Pezizomycotina</taxon>
        <taxon>Sordariomycetes</taxon>
        <taxon>Xylariomycetidae</taxon>
        <taxon>Xylariales</taxon>
        <taxon>Xylariaceae</taxon>
        <taxon>Xylaria</taxon>
    </lineage>
</organism>
<proteinExistence type="predicted"/>
<gene>
    <name evidence="2" type="ORF">FHL15_008051</name>
</gene>
<keyword evidence="3" id="KW-1185">Reference proteome</keyword>
<dbReference type="Proteomes" id="UP000319160">
    <property type="component" value="Unassembled WGS sequence"/>
</dbReference>
<evidence type="ECO:0000256" key="1">
    <source>
        <dbReference type="SAM" id="MobiDB-lite"/>
    </source>
</evidence>
<evidence type="ECO:0000313" key="3">
    <source>
        <dbReference type="Proteomes" id="UP000319160"/>
    </source>
</evidence>
<accession>A0A553HSZ1</accession>
<comment type="caution">
    <text evidence="2">The sequence shown here is derived from an EMBL/GenBank/DDBJ whole genome shotgun (WGS) entry which is preliminary data.</text>
</comment>